<dbReference type="NCBIfam" id="TIGR00125">
    <property type="entry name" value="cyt_tran_rel"/>
    <property type="match status" value="1"/>
</dbReference>
<dbReference type="GO" id="GO:0005524">
    <property type="term" value="F:ATP binding"/>
    <property type="evidence" value="ECO:0007669"/>
    <property type="project" value="UniProtKB-KW"/>
</dbReference>
<keyword evidence="4 10" id="KW-0808">Transferase</keyword>
<dbReference type="CDD" id="cd02165">
    <property type="entry name" value="NMNAT"/>
    <property type="match status" value="1"/>
</dbReference>
<organism evidence="12 13">
    <name type="scientific">Atopococcus tabaci</name>
    <dbReference type="NCBI Taxonomy" id="269774"/>
    <lineage>
        <taxon>Bacteria</taxon>
        <taxon>Bacillati</taxon>
        <taxon>Bacillota</taxon>
        <taxon>Bacilli</taxon>
        <taxon>Lactobacillales</taxon>
        <taxon>Carnobacteriaceae</taxon>
        <taxon>Atopococcus</taxon>
    </lineage>
</organism>
<dbReference type="NCBIfam" id="NF000841">
    <property type="entry name" value="PRK00071.1-4"/>
    <property type="match status" value="1"/>
</dbReference>
<evidence type="ECO:0000256" key="3">
    <source>
        <dbReference type="ARBA" id="ARBA00022642"/>
    </source>
</evidence>
<dbReference type="EMBL" id="JAUNQW010000028">
    <property type="protein sequence ID" value="MDO5457841.1"/>
    <property type="molecule type" value="Genomic_DNA"/>
</dbReference>
<dbReference type="HAMAP" id="MF_00244">
    <property type="entry name" value="NaMN_adenylyltr"/>
    <property type="match status" value="1"/>
</dbReference>
<evidence type="ECO:0000256" key="9">
    <source>
        <dbReference type="ARBA" id="ARBA00048721"/>
    </source>
</evidence>
<evidence type="ECO:0000256" key="4">
    <source>
        <dbReference type="ARBA" id="ARBA00022679"/>
    </source>
</evidence>
<dbReference type="GO" id="GO:0009435">
    <property type="term" value="P:NAD+ biosynthetic process"/>
    <property type="evidence" value="ECO:0007669"/>
    <property type="project" value="UniProtKB-UniRule"/>
</dbReference>
<evidence type="ECO:0000256" key="8">
    <source>
        <dbReference type="ARBA" id="ARBA00023027"/>
    </source>
</evidence>
<feature type="domain" description="Cytidyltransferase-like" evidence="11">
    <location>
        <begin position="24"/>
        <end position="179"/>
    </location>
</feature>
<evidence type="ECO:0000313" key="12">
    <source>
        <dbReference type="EMBL" id="MDO5457841.1"/>
    </source>
</evidence>
<dbReference type="PANTHER" id="PTHR39321">
    <property type="entry name" value="NICOTINATE-NUCLEOTIDE ADENYLYLTRANSFERASE-RELATED"/>
    <property type="match status" value="1"/>
</dbReference>
<comment type="catalytic activity">
    <reaction evidence="9 10">
        <text>nicotinate beta-D-ribonucleotide + ATP + H(+) = deamido-NAD(+) + diphosphate</text>
        <dbReference type="Rhea" id="RHEA:22860"/>
        <dbReference type="ChEBI" id="CHEBI:15378"/>
        <dbReference type="ChEBI" id="CHEBI:30616"/>
        <dbReference type="ChEBI" id="CHEBI:33019"/>
        <dbReference type="ChEBI" id="CHEBI:57502"/>
        <dbReference type="ChEBI" id="CHEBI:58437"/>
        <dbReference type="EC" id="2.7.7.18"/>
    </reaction>
</comment>
<gene>
    <name evidence="10" type="primary">nadD</name>
    <name evidence="12" type="ORF">Q4F26_05780</name>
</gene>
<reference evidence="12" key="1">
    <citation type="submission" date="2023-07" db="EMBL/GenBank/DDBJ databases">
        <title>Between Cages and Wild: Unraveling the Impact of Captivity on Animal Microbiomes and Antimicrobial Resistance.</title>
        <authorList>
            <person name="Schmartz G.P."/>
            <person name="Rehner J."/>
            <person name="Schuff M.J."/>
            <person name="Becker S.L."/>
            <person name="Kravczyk M."/>
            <person name="Gurevich A."/>
            <person name="Francke R."/>
            <person name="Mueller R."/>
            <person name="Keller V."/>
            <person name="Keller A."/>
        </authorList>
    </citation>
    <scope>NUCLEOTIDE SEQUENCE</scope>
    <source>
        <strain evidence="12">S39M_St_73</strain>
    </source>
</reference>
<evidence type="ECO:0000313" key="13">
    <source>
        <dbReference type="Proteomes" id="UP001171751"/>
    </source>
</evidence>
<dbReference type="InterPro" id="IPR005248">
    <property type="entry name" value="NadD/NMNAT"/>
</dbReference>
<keyword evidence="5 10" id="KW-0548">Nucleotidyltransferase</keyword>
<evidence type="ECO:0000259" key="11">
    <source>
        <dbReference type="Pfam" id="PF01467"/>
    </source>
</evidence>
<evidence type="ECO:0000256" key="7">
    <source>
        <dbReference type="ARBA" id="ARBA00022840"/>
    </source>
</evidence>
<sequence length="214" mass="24291">MTNQAKTVTVTENINVEKTEKIGLLGGTFNPPHIGHLVVADQVRNQLGLEEVWFIPTATPPHSNGKDTIDADSRLDMLLRAIQGNSYFDLNTIEVDKGGINYTFDTIIELQSRHPDKEFYFILGADMVHDLPNWYKIDELIESVQLVGVNRLEYERKSDYPILWVDVPNVDISSTELRKSIKEGKPVRYLIPNDVVSYISENELYTKGEVSDPN</sequence>
<evidence type="ECO:0000256" key="2">
    <source>
        <dbReference type="ARBA" id="ARBA00005019"/>
    </source>
</evidence>
<keyword evidence="13" id="KW-1185">Reference proteome</keyword>
<dbReference type="NCBIfam" id="NF000840">
    <property type="entry name" value="PRK00071.1-3"/>
    <property type="match status" value="1"/>
</dbReference>
<dbReference type="AlphaFoldDB" id="A0AA43UD76"/>
<proteinExistence type="inferred from homology"/>
<dbReference type="EC" id="2.7.7.18" evidence="10"/>
<dbReference type="SUPFAM" id="SSF52374">
    <property type="entry name" value="Nucleotidylyl transferase"/>
    <property type="match status" value="1"/>
</dbReference>
<evidence type="ECO:0000256" key="1">
    <source>
        <dbReference type="ARBA" id="ARBA00002324"/>
    </source>
</evidence>
<evidence type="ECO:0000256" key="6">
    <source>
        <dbReference type="ARBA" id="ARBA00022741"/>
    </source>
</evidence>
<dbReference type="Proteomes" id="UP001171751">
    <property type="component" value="Unassembled WGS sequence"/>
</dbReference>
<comment type="caution">
    <text evidence="12">The sequence shown here is derived from an EMBL/GenBank/DDBJ whole genome shotgun (WGS) entry which is preliminary data.</text>
</comment>
<dbReference type="NCBIfam" id="TIGR00482">
    <property type="entry name" value="nicotinate (nicotinamide) nucleotide adenylyltransferase"/>
    <property type="match status" value="1"/>
</dbReference>
<dbReference type="PANTHER" id="PTHR39321:SF3">
    <property type="entry name" value="PHOSPHOPANTETHEINE ADENYLYLTRANSFERASE"/>
    <property type="match status" value="1"/>
</dbReference>
<keyword evidence="8 10" id="KW-0520">NAD</keyword>
<keyword evidence="3 10" id="KW-0662">Pyridine nucleotide biosynthesis</keyword>
<protein>
    <recommendedName>
        <fullName evidence="10">Probable nicotinate-nucleotide adenylyltransferase</fullName>
        <ecNumber evidence="10">2.7.7.18</ecNumber>
    </recommendedName>
    <alternativeName>
        <fullName evidence="10">Deamido-NAD(+) diphosphorylase</fullName>
    </alternativeName>
    <alternativeName>
        <fullName evidence="10">Deamido-NAD(+) pyrophosphorylase</fullName>
    </alternativeName>
    <alternativeName>
        <fullName evidence="10">Nicotinate mononucleotide adenylyltransferase</fullName>
        <shortName evidence="10">NaMN adenylyltransferase</shortName>
    </alternativeName>
</protein>
<comment type="function">
    <text evidence="1 10">Catalyzes the reversible adenylation of nicotinate mononucleotide (NaMN) to nicotinic acid adenine dinucleotide (NaAD).</text>
</comment>
<evidence type="ECO:0000256" key="10">
    <source>
        <dbReference type="HAMAP-Rule" id="MF_00244"/>
    </source>
</evidence>
<dbReference type="Gene3D" id="3.40.50.620">
    <property type="entry name" value="HUPs"/>
    <property type="match status" value="1"/>
</dbReference>
<keyword evidence="7 10" id="KW-0067">ATP-binding</keyword>
<dbReference type="InterPro" id="IPR004821">
    <property type="entry name" value="Cyt_trans-like"/>
</dbReference>
<comment type="similarity">
    <text evidence="10">Belongs to the NadD family.</text>
</comment>
<evidence type="ECO:0000256" key="5">
    <source>
        <dbReference type="ARBA" id="ARBA00022695"/>
    </source>
</evidence>
<dbReference type="GO" id="GO:0004515">
    <property type="term" value="F:nicotinate-nucleotide adenylyltransferase activity"/>
    <property type="evidence" value="ECO:0007669"/>
    <property type="project" value="UniProtKB-UniRule"/>
</dbReference>
<dbReference type="InterPro" id="IPR014729">
    <property type="entry name" value="Rossmann-like_a/b/a_fold"/>
</dbReference>
<accession>A0AA43UD76</accession>
<name>A0AA43UD76_9LACT</name>
<comment type="pathway">
    <text evidence="2 10">Cofactor biosynthesis; NAD(+) biosynthesis; deamido-NAD(+) from nicotinate D-ribonucleotide: step 1/1.</text>
</comment>
<dbReference type="Pfam" id="PF01467">
    <property type="entry name" value="CTP_transf_like"/>
    <property type="match status" value="1"/>
</dbReference>
<keyword evidence="6 10" id="KW-0547">Nucleotide-binding</keyword>